<dbReference type="InterPro" id="IPR010791">
    <property type="entry name" value="AttH_dom"/>
</dbReference>
<evidence type="ECO:0000313" key="4">
    <source>
        <dbReference type="Proteomes" id="UP000232163"/>
    </source>
</evidence>
<dbReference type="InterPro" id="IPR023374">
    <property type="entry name" value="AttH-like_dom_sf"/>
</dbReference>
<dbReference type="PANTHER" id="PTHR38591:SF1">
    <property type="entry name" value="BLL1000 PROTEIN"/>
    <property type="match status" value="1"/>
</dbReference>
<dbReference type="Pfam" id="PF17186">
    <property type="entry name" value="Lipocalin_9"/>
    <property type="match status" value="1"/>
</dbReference>
<sequence length="359" mass="39017">MNARSVLSTFSAVIMLCNAFGGTASAQGFAGLGTTAEGFAVPQPGIALNFSVDHGSHPNYRIEWWYLTANLKSADGTEYGVQWTLFRSALAPGEKTGWSSPQVWMGHAAMTTQRQQYVAERLARGGVGQAGVTASPFAAWIDDWQMQSLVGGSQQDGLSDIEIKAAGAKFRYDLRLHATGPLVLQGQNGYSVKSAKGQASYYYSQPFYSVEGKLVLPEGEVAVTGQAWLDREWSSQPLAADQTGWDWFSLHLDSGEKLMGFRLRDGGSGFTSTTWISAEGKPTPLPPGTLKLTPLDTARVAGRDIPVAWRIELPSRNLNITTTALNREAWMATRTPYWEGPISFKGSHTGRGYLEMTGY</sequence>
<dbReference type="RefSeq" id="WP_100001641.1">
    <property type="nucleotide sequence ID" value="NZ_CP017941.1"/>
</dbReference>
<evidence type="ECO:0000313" key="3">
    <source>
        <dbReference type="EMBL" id="PIO43418.1"/>
    </source>
</evidence>
<dbReference type="KEGG" id="pht:BLM14_19750"/>
<dbReference type="Pfam" id="PF07143">
    <property type="entry name" value="CrtC"/>
    <property type="match status" value="1"/>
</dbReference>
<comment type="caution">
    <text evidence="3">The sequence shown here is derived from an EMBL/GenBank/DDBJ whole genome shotgun (WGS) entry which is preliminary data.</text>
</comment>
<dbReference type="SUPFAM" id="SSF159245">
    <property type="entry name" value="AttH-like"/>
    <property type="match status" value="1"/>
</dbReference>
<dbReference type="PANTHER" id="PTHR38591">
    <property type="entry name" value="HYDROLASE"/>
    <property type="match status" value="1"/>
</dbReference>
<gene>
    <name evidence="3" type="ORF">B5P45_18080</name>
</gene>
<organism evidence="3 4">
    <name type="scientific">Phyllobacterium zundukense</name>
    <dbReference type="NCBI Taxonomy" id="1867719"/>
    <lineage>
        <taxon>Bacteria</taxon>
        <taxon>Pseudomonadati</taxon>
        <taxon>Pseudomonadota</taxon>
        <taxon>Alphaproteobacteria</taxon>
        <taxon>Hyphomicrobiales</taxon>
        <taxon>Phyllobacteriaceae</taxon>
        <taxon>Phyllobacterium</taxon>
    </lineage>
</organism>
<dbReference type="OrthoDB" id="9770826at2"/>
<accession>A0A2N9VVA0</accession>
<dbReference type="EMBL" id="MZMT01000040">
    <property type="protein sequence ID" value="PIO43418.1"/>
    <property type="molecule type" value="Genomic_DNA"/>
</dbReference>
<keyword evidence="4" id="KW-1185">Reference proteome</keyword>
<evidence type="ECO:0000256" key="1">
    <source>
        <dbReference type="SAM" id="SignalP"/>
    </source>
</evidence>
<protein>
    <submittedName>
        <fullName evidence="3">Iron ABC transporter permease</fullName>
    </submittedName>
</protein>
<evidence type="ECO:0000259" key="2">
    <source>
        <dbReference type="Pfam" id="PF07143"/>
    </source>
</evidence>
<dbReference type="Proteomes" id="UP000232163">
    <property type="component" value="Unassembled WGS sequence"/>
</dbReference>
<feature type="chain" id="PRO_5014873659" evidence="1">
    <location>
        <begin position="27"/>
        <end position="359"/>
    </location>
</feature>
<dbReference type="Gene3D" id="2.40.370.10">
    <property type="entry name" value="AttH-like domain"/>
    <property type="match status" value="2"/>
</dbReference>
<proteinExistence type="predicted"/>
<dbReference type="AlphaFoldDB" id="A0A2N9VVA0"/>
<reference evidence="3 4" key="1">
    <citation type="journal article" date="2017" name="Int J Environ Stud">
        <title>Does the Miocene-Pliocene relict legume Oxytropis triphylla form nitrogen-fixing nodules with a combination of bacterial strains?</title>
        <authorList>
            <person name="Safronova V."/>
            <person name="Belimov A."/>
            <person name="Sazanova A."/>
            <person name="Kuznetsova I."/>
            <person name="Popova J."/>
            <person name="Andronov E."/>
            <person name="Verkhozina A."/>
            <person name="Tikhonovich I."/>
        </authorList>
    </citation>
    <scope>NUCLEOTIDE SEQUENCE [LARGE SCALE GENOMIC DNA]</scope>
    <source>
        <strain evidence="3 4">Tri-38</strain>
    </source>
</reference>
<feature type="domain" description="AttH" evidence="2">
    <location>
        <begin position="62"/>
        <end position="235"/>
    </location>
</feature>
<feature type="signal peptide" evidence="1">
    <location>
        <begin position="1"/>
        <end position="26"/>
    </location>
</feature>
<keyword evidence="1" id="KW-0732">Signal</keyword>
<name>A0A2N9VVA0_9HYPH</name>